<dbReference type="AlphaFoldDB" id="A0A6J5G3J2"/>
<feature type="transmembrane region" description="Helical" evidence="7">
    <location>
        <begin position="199"/>
        <end position="221"/>
    </location>
</feature>
<reference evidence="10 11" key="1">
    <citation type="submission" date="2020-04" db="EMBL/GenBank/DDBJ databases">
        <authorList>
            <person name="De Canck E."/>
        </authorList>
    </citation>
    <scope>NUCLEOTIDE SEQUENCE [LARGE SCALE GENOMIC DNA]</scope>
    <source>
        <strain evidence="10 11">LMG 28688</strain>
    </source>
</reference>
<accession>A0A6J5G3J2</accession>
<evidence type="ECO:0000313" key="11">
    <source>
        <dbReference type="Proteomes" id="UP000494119"/>
    </source>
</evidence>
<comment type="subcellular location">
    <subcellularLocation>
        <location evidence="1 7">Cell membrane</location>
        <topology evidence="1 7">Multi-pass membrane protein</topology>
    </subcellularLocation>
</comment>
<dbReference type="GO" id="GO:0055085">
    <property type="term" value="P:transmembrane transport"/>
    <property type="evidence" value="ECO:0007669"/>
    <property type="project" value="InterPro"/>
</dbReference>
<evidence type="ECO:0000259" key="9">
    <source>
        <dbReference type="PROSITE" id="PS50928"/>
    </source>
</evidence>
<evidence type="ECO:0000256" key="2">
    <source>
        <dbReference type="ARBA" id="ARBA00022448"/>
    </source>
</evidence>
<dbReference type="PROSITE" id="PS50928">
    <property type="entry name" value="ABC_TM1"/>
    <property type="match status" value="1"/>
</dbReference>
<feature type="transmembrane region" description="Helical" evidence="7">
    <location>
        <begin position="308"/>
        <end position="327"/>
    </location>
</feature>
<evidence type="ECO:0000256" key="5">
    <source>
        <dbReference type="ARBA" id="ARBA00022989"/>
    </source>
</evidence>
<feature type="transmembrane region" description="Helical" evidence="7">
    <location>
        <begin position="149"/>
        <end position="169"/>
    </location>
</feature>
<comment type="similarity">
    <text evidence="7">Belongs to the binding-protein-dependent transport system permease family.</text>
</comment>
<evidence type="ECO:0000256" key="6">
    <source>
        <dbReference type="ARBA" id="ARBA00023136"/>
    </source>
</evidence>
<dbReference type="Pfam" id="PF00528">
    <property type="entry name" value="BPD_transp_1"/>
    <property type="match status" value="1"/>
</dbReference>
<evidence type="ECO:0000256" key="3">
    <source>
        <dbReference type="ARBA" id="ARBA00022475"/>
    </source>
</evidence>
<evidence type="ECO:0000256" key="4">
    <source>
        <dbReference type="ARBA" id="ARBA00022692"/>
    </source>
</evidence>
<keyword evidence="11" id="KW-1185">Reference proteome</keyword>
<keyword evidence="2 7" id="KW-0813">Transport</keyword>
<keyword evidence="6 7" id="KW-0472">Membrane</keyword>
<proteinExistence type="inferred from homology"/>
<dbReference type="Proteomes" id="UP000494119">
    <property type="component" value="Unassembled WGS sequence"/>
</dbReference>
<protein>
    <submittedName>
        <fullName evidence="10">Lactose transport system permease protein LacF</fullName>
    </submittedName>
</protein>
<dbReference type="CDD" id="cd06261">
    <property type="entry name" value="TM_PBP2"/>
    <property type="match status" value="1"/>
</dbReference>
<evidence type="ECO:0000313" key="10">
    <source>
        <dbReference type="EMBL" id="CAB3791371.1"/>
    </source>
</evidence>
<feature type="domain" description="ABC transmembrane type-1" evidence="9">
    <location>
        <begin position="112"/>
        <end position="326"/>
    </location>
</feature>
<dbReference type="InterPro" id="IPR000515">
    <property type="entry name" value="MetI-like"/>
</dbReference>
<feature type="region of interest" description="Disordered" evidence="8">
    <location>
        <begin position="1"/>
        <end position="43"/>
    </location>
</feature>
<feature type="transmembrane region" description="Helical" evidence="7">
    <location>
        <begin position="257"/>
        <end position="279"/>
    </location>
</feature>
<sequence>MTHGPLKQTPPAGPASGQASAPPNPLPRTTNRRRMSSTSHMSRSHRAIAVPRAPWLLIVPSLALALFIISYPIFNIVYQSLHEVSRFGQIRGFSGLQNFYNVFTDPVFLSALKNTLIWTFCVVVGTVAISVPVALILNQDFYGRGIARTIVMLPWSVSLTMTAVVWRWAFNDDYGMVNVTLQRLGMISGPIHWLATPQYAFPVEIAVGILVSIPFSTTILLGGLSSVPSDIYEAARIDGASAWQQFRQLTLPLLKPFINMAILLNVIYVFNSFPIIWVMTQGGPDDSTHILVTYLYELGFRLGRPGEAAAVSLIMLVILFAFSVAYLRVQARRGGSAEGDLA</sequence>
<gene>
    <name evidence="10" type="primary">lacF</name>
    <name evidence="10" type="ORF">LMG28688_03314</name>
</gene>
<dbReference type="Gene3D" id="1.10.3720.10">
    <property type="entry name" value="MetI-like"/>
    <property type="match status" value="1"/>
</dbReference>
<feature type="transmembrane region" description="Helical" evidence="7">
    <location>
        <begin position="53"/>
        <end position="74"/>
    </location>
</feature>
<dbReference type="PANTHER" id="PTHR43005:SF1">
    <property type="entry name" value="SPERMIDINE_PUTRESCINE TRANSPORT SYSTEM PERMEASE PROTEIN"/>
    <property type="match status" value="1"/>
</dbReference>
<dbReference type="EMBL" id="CADIKL010000014">
    <property type="protein sequence ID" value="CAB3791371.1"/>
    <property type="molecule type" value="Genomic_DNA"/>
</dbReference>
<keyword evidence="5 7" id="KW-1133">Transmembrane helix</keyword>
<feature type="transmembrane region" description="Helical" evidence="7">
    <location>
        <begin position="116"/>
        <end position="137"/>
    </location>
</feature>
<name>A0A6J5G3J2_9BURK</name>
<dbReference type="GO" id="GO:0005886">
    <property type="term" value="C:plasma membrane"/>
    <property type="evidence" value="ECO:0007669"/>
    <property type="project" value="UniProtKB-SubCell"/>
</dbReference>
<organism evidence="10 11">
    <name type="scientific">Paraburkholderia caffeinitolerans</name>
    <dbReference type="NCBI Taxonomy" id="1723730"/>
    <lineage>
        <taxon>Bacteria</taxon>
        <taxon>Pseudomonadati</taxon>
        <taxon>Pseudomonadota</taxon>
        <taxon>Betaproteobacteria</taxon>
        <taxon>Burkholderiales</taxon>
        <taxon>Burkholderiaceae</taxon>
        <taxon>Paraburkholderia</taxon>
    </lineage>
</organism>
<keyword evidence="3" id="KW-1003">Cell membrane</keyword>
<dbReference type="InterPro" id="IPR035906">
    <property type="entry name" value="MetI-like_sf"/>
</dbReference>
<dbReference type="PANTHER" id="PTHR43005">
    <property type="entry name" value="BLR7065 PROTEIN"/>
    <property type="match status" value="1"/>
</dbReference>
<evidence type="ECO:0000256" key="1">
    <source>
        <dbReference type="ARBA" id="ARBA00004651"/>
    </source>
</evidence>
<dbReference type="SUPFAM" id="SSF161098">
    <property type="entry name" value="MetI-like"/>
    <property type="match status" value="1"/>
</dbReference>
<keyword evidence="4 7" id="KW-0812">Transmembrane</keyword>
<evidence type="ECO:0000256" key="7">
    <source>
        <dbReference type="RuleBase" id="RU363032"/>
    </source>
</evidence>
<evidence type="ECO:0000256" key="8">
    <source>
        <dbReference type="SAM" id="MobiDB-lite"/>
    </source>
</evidence>